<dbReference type="Proteomes" id="UP001164929">
    <property type="component" value="Chromosome 12"/>
</dbReference>
<protein>
    <recommendedName>
        <fullName evidence="4">Transmembrane Fragile-X-F-associated protein</fullName>
    </recommendedName>
</protein>
<feature type="transmembrane region" description="Helical" evidence="1">
    <location>
        <begin position="70"/>
        <end position="93"/>
    </location>
</feature>
<evidence type="ECO:0000313" key="3">
    <source>
        <dbReference type="Proteomes" id="UP001164929"/>
    </source>
</evidence>
<proteinExistence type="predicted"/>
<feature type="transmembrane region" description="Helical" evidence="1">
    <location>
        <begin position="38"/>
        <end position="58"/>
    </location>
</feature>
<dbReference type="PANTHER" id="PTHR46859">
    <property type="entry name" value="TRANSMEMBRANE FRAGILE-X-F-ASSOCIATED PROTEIN"/>
    <property type="match status" value="1"/>
</dbReference>
<gene>
    <name evidence="2" type="ORF">NC653_029156</name>
</gene>
<organism evidence="2 3">
    <name type="scientific">Populus alba x Populus x berolinensis</name>
    <dbReference type="NCBI Taxonomy" id="444605"/>
    <lineage>
        <taxon>Eukaryota</taxon>
        <taxon>Viridiplantae</taxon>
        <taxon>Streptophyta</taxon>
        <taxon>Embryophyta</taxon>
        <taxon>Tracheophyta</taxon>
        <taxon>Spermatophyta</taxon>
        <taxon>Magnoliopsida</taxon>
        <taxon>eudicotyledons</taxon>
        <taxon>Gunneridae</taxon>
        <taxon>Pentapetalae</taxon>
        <taxon>rosids</taxon>
        <taxon>fabids</taxon>
        <taxon>Malpighiales</taxon>
        <taxon>Salicaceae</taxon>
        <taxon>Saliceae</taxon>
        <taxon>Populus</taxon>
    </lineage>
</organism>
<keyword evidence="1" id="KW-0812">Transmembrane</keyword>
<dbReference type="Pfam" id="PF10269">
    <property type="entry name" value="Tmemb_185A"/>
    <property type="match status" value="1"/>
</dbReference>
<evidence type="ECO:0008006" key="4">
    <source>
        <dbReference type="Google" id="ProtNLM"/>
    </source>
</evidence>
<name>A0AAD6Q4W6_9ROSI</name>
<feature type="transmembrane region" description="Helical" evidence="1">
    <location>
        <begin position="105"/>
        <end position="123"/>
    </location>
</feature>
<feature type="transmembrane region" description="Helical" evidence="1">
    <location>
        <begin position="152"/>
        <end position="172"/>
    </location>
</feature>
<evidence type="ECO:0000256" key="1">
    <source>
        <dbReference type="SAM" id="Phobius"/>
    </source>
</evidence>
<keyword evidence="1" id="KW-1133">Transmembrane helix</keyword>
<reference evidence="2" key="1">
    <citation type="journal article" date="2023" name="Mol. Ecol. Resour.">
        <title>Chromosome-level genome assembly of a triploid poplar Populus alba 'Berolinensis'.</title>
        <authorList>
            <person name="Chen S."/>
            <person name="Yu Y."/>
            <person name="Wang X."/>
            <person name="Wang S."/>
            <person name="Zhang T."/>
            <person name="Zhou Y."/>
            <person name="He R."/>
            <person name="Meng N."/>
            <person name="Wang Y."/>
            <person name="Liu W."/>
            <person name="Liu Z."/>
            <person name="Liu J."/>
            <person name="Guo Q."/>
            <person name="Huang H."/>
            <person name="Sederoff R.R."/>
            <person name="Wang G."/>
            <person name="Qu G."/>
            <person name="Chen S."/>
        </authorList>
    </citation>
    <scope>NUCLEOTIDE SEQUENCE</scope>
    <source>
        <strain evidence="2">SC-2020</strain>
    </source>
</reference>
<dbReference type="InterPro" id="IPR019396">
    <property type="entry name" value="TM_Fragile-X-F-assoc"/>
</dbReference>
<keyword evidence="1" id="KW-0472">Membrane</keyword>
<feature type="transmembrane region" description="Helical" evidence="1">
    <location>
        <begin position="12"/>
        <end position="31"/>
    </location>
</feature>
<dbReference type="EMBL" id="JAQIZT010000012">
    <property type="protein sequence ID" value="KAJ6977168.1"/>
    <property type="molecule type" value="Genomic_DNA"/>
</dbReference>
<keyword evidence="3" id="KW-1185">Reference proteome</keyword>
<dbReference type="AlphaFoldDB" id="A0AAD6Q4W6"/>
<feature type="transmembrane region" description="Helical" evidence="1">
    <location>
        <begin position="184"/>
        <end position="203"/>
    </location>
</feature>
<sequence>MMGWRRVLKSLQALAAHSLLFSFTLFLVLKLDHVTSCSWWLIFFPLWTFHGVVARGRFALPAPSAPRNRHWAPCHAVVATPLLIAFELLLCIYLESVYVYQIPAVNLKIVFIPLLALEIITLIDNFRMCKALMPGEEESISDEAIWETLPHFWVAISMVFFVVATVFTLLKLCGDVGALGWWDLFINFSIAEFFAFLVCTKWSNPVIHRNSLTREGTPACARFLPFLVLFSPLFLLQGAGVLFAASKLAEKLILLLRSEAGTGRYFRFSSRAHDCLGFLHHGSRLLGWWSIDEGSREEQARLYHGVDAGYNTFCGYPPEIVKKMPKKDLAEEVI</sequence>
<comment type="caution">
    <text evidence="2">The sequence shown here is derived from an EMBL/GenBank/DDBJ whole genome shotgun (WGS) entry which is preliminary data.</text>
</comment>
<feature type="transmembrane region" description="Helical" evidence="1">
    <location>
        <begin position="223"/>
        <end position="245"/>
    </location>
</feature>
<evidence type="ECO:0000313" key="2">
    <source>
        <dbReference type="EMBL" id="KAJ6977168.1"/>
    </source>
</evidence>
<dbReference type="PANTHER" id="PTHR46859:SF3">
    <property type="entry name" value="RING-TYPE DOMAIN-CONTAINING PROTEIN"/>
    <property type="match status" value="1"/>
</dbReference>
<accession>A0AAD6Q4W6</accession>